<evidence type="ECO:0000313" key="5">
    <source>
        <dbReference type="Proteomes" id="UP000199529"/>
    </source>
</evidence>
<evidence type="ECO:0000256" key="3">
    <source>
        <dbReference type="RuleBase" id="RU000363"/>
    </source>
</evidence>
<dbReference type="InterPro" id="IPR020904">
    <property type="entry name" value="Sc_DH/Rdtase_CS"/>
</dbReference>
<evidence type="ECO:0008006" key="6">
    <source>
        <dbReference type="Google" id="ProtNLM"/>
    </source>
</evidence>
<organism evidence="4 5">
    <name type="scientific">Saccharopolyspora shandongensis</name>
    <dbReference type="NCBI Taxonomy" id="418495"/>
    <lineage>
        <taxon>Bacteria</taxon>
        <taxon>Bacillati</taxon>
        <taxon>Actinomycetota</taxon>
        <taxon>Actinomycetes</taxon>
        <taxon>Pseudonocardiales</taxon>
        <taxon>Pseudonocardiaceae</taxon>
        <taxon>Saccharopolyspora</taxon>
    </lineage>
</organism>
<reference evidence="5" key="1">
    <citation type="submission" date="2016-10" db="EMBL/GenBank/DDBJ databases">
        <authorList>
            <person name="Varghese N."/>
            <person name="Submissions S."/>
        </authorList>
    </citation>
    <scope>NUCLEOTIDE SEQUENCE [LARGE SCALE GENOMIC DNA]</scope>
    <source>
        <strain evidence="5">CGMCC 4.3530</strain>
    </source>
</reference>
<dbReference type="RefSeq" id="WP_245761578.1">
    <property type="nucleotide sequence ID" value="NZ_FNOK01000046.1"/>
</dbReference>
<dbReference type="Pfam" id="PF00106">
    <property type="entry name" value="adh_short"/>
    <property type="match status" value="1"/>
</dbReference>
<dbReference type="AlphaFoldDB" id="A0A1H3Q8A8"/>
<evidence type="ECO:0000256" key="2">
    <source>
        <dbReference type="ARBA" id="ARBA00023002"/>
    </source>
</evidence>
<dbReference type="InterPro" id="IPR002347">
    <property type="entry name" value="SDR_fam"/>
</dbReference>
<dbReference type="PROSITE" id="PS00061">
    <property type="entry name" value="ADH_SHORT"/>
    <property type="match status" value="1"/>
</dbReference>
<dbReference type="PRINTS" id="PR00080">
    <property type="entry name" value="SDRFAMILY"/>
</dbReference>
<gene>
    <name evidence="4" type="ORF">SAMN05216215_104624</name>
</gene>
<evidence type="ECO:0000256" key="1">
    <source>
        <dbReference type="ARBA" id="ARBA00006484"/>
    </source>
</evidence>
<dbReference type="Proteomes" id="UP000199529">
    <property type="component" value="Unassembled WGS sequence"/>
</dbReference>
<dbReference type="PANTHER" id="PTHR44196:SF1">
    <property type="entry name" value="DEHYDROGENASE_REDUCTASE SDR FAMILY MEMBER 7B"/>
    <property type="match status" value="1"/>
</dbReference>
<dbReference type="SUPFAM" id="SSF51735">
    <property type="entry name" value="NAD(P)-binding Rossmann-fold domains"/>
    <property type="match status" value="1"/>
</dbReference>
<keyword evidence="5" id="KW-1185">Reference proteome</keyword>
<dbReference type="GO" id="GO:0016491">
    <property type="term" value="F:oxidoreductase activity"/>
    <property type="evidence" value="ECO:0007669"/>
    <property type="project" value="UniProtKB-KW"/>
</dbReference>
<dbReference type="PRINTS" id="PR00081">
    <property type="entry name" value="GDHRDH"/>
</dbReference>
<evidence type="ECO:0000313" key="4">
    <source>
        <dbReference type="EMBL" id="SDZ09338.1"/>
    </source>
</evidence>
<dbReference type="GO" id="GO:0016020">
    <property type="term" value="C:membrane"/>
    <property type="evidence" value="ECO:0007669"/>
    <property type="project" value="TreeGrafter"/>
</dbReference>
<accession>A0A1H3Q8A8</accession>
<dbReference type="EMBL" id="FNOK01000046">
    <property type="protein sequence ID" value="SDZ09338.1"/>
    <property type="molecule type" value="Genomic_DNA"/>
</dbReference>
<dbReference type="PANTHER" id="PTHR44196">
    <property type="entry name" value="DEHYDROGENASE/REDUCTASE SDR FAMILY MEMBER 7B"/>
    <property type="match status" value="1"/>
</dbReference>
<name>A0A1H3Q8A8_9PSEU</name>
<dbReference type="InterPro" id="IPR036291">
    <property type="entry name" value="NAD(P)-bd_dom_sf"/>
</dbReference>
<comment type="similarity">
    <text evidence="1 3">Belongs to the short-chain dehydrogenases/reductases (SDR) family.</text>
</comment>
<proteinExistence type="inferred from homology"/>
<dbReference type="Gene3D" id="3.40.50.720">
    <property type="entry name" value="NAD(P)-binding Rossmann-like Domain"/>
    <property type="match status" value="1"/>
</dbReference>
<dbReference type="STRING" id="418495.SAMN05216215_104624"/>
<sequence>MGLTRPAGLPVRGRTALVTGASSGIGAATAAELGSRGCRVVLVGRDERRLAEVAGRTGGQPLPADLTDPAGLDRVAAAAREADLLVHSAGIGWAGDLDSMPAERIAALAAVNLTAPMLLTRAALPQLRRRRGHVAFVASIAVVGVAGEEVYSATKAGLRAFAAGLRHQDGIGVTTVFPGAVRTPFFAGRRYDRRFPRMVGPREVAEALVRGVERGDAEVFVPRWLIAPARLQGALPGTFHRLARRFG</sequence>
<keyword evidence="2" id="KW-0560">Oxidoreductase</keyword>
<protein>
    <recommendedName>
        <fullName evidence="6">Short-chain dehydrogenase</fullName>
    </recommendedName>
</protein>